<comment type="caution">
    <text evidence="1">The sequence shown here is derived from an EMBL/GenBank/DDBJ whole genome shotgun (WGS) entry which is preliminary data.</text>
</comment>
<evidence type="ECO:0000313" key="1">
    <source>
        <dbReference type="EMBL" id="TKH46056.1"/>
    </source>
</evidence>
<accession>A0A4U2Q573</accession>
<dbReference type="SUPFAM" id="SSF47413">
    <property type="entry name" value="lambda repressor-like DNA-binding domains"/>
    <property type="match status" value="1"/>
</dbReference>
<dbReference type="AlphaFoldDB" id="A0A4U2Q573"/>
<dbReference type="Proteomes" id="UP000308114">
    <property type="component" value="Unassembled WGS sequence"/>
</dbReference>
<gene>
    <name evidence="1" type="ORF">C1I60_06425</name>
</gene>
<dbReference type="RefSeq" id="WP_025683695.1">
    <property type="nucleotide sequence ID" value="NZ_PNXQ01000005.1"/>
</dbReference>
<dbReference type="InterPro" id="IPR010982">
    <property type="entry name" value="Lambda_DNA-bd_dom_sf"/>
</dbReference>
<proteinExistence type="predicted"/>
<protein>
    <submittedName>
        <fullName evidence="1">XRE family transcriptional regulator</fullName>
    </submittedName>
</protein>
<reference evidence="1 2" key="1">
    <citation type="submission" date="2018-01" db="EMBL/GenBank/DDBJ databases">
        <title>Bacillales members from the olive rhizosphere are effective biological control agents against Verticillium dahliae.</title>
        <authorList>
            <person name="Gomez-Lama C."/>
            <person name="Legarda G."/>
            <person name="Ruano-Rosa D."/>
            <person name="Pizarro-Tobias P."/>
            <person name="Valverde-Corredor A."/>
            <person name="Niqui J.L."/>
            <person name="Trivino J.C."/>
            <person name="Roca A."/>
            <person name="Mercado-Blanco J."/>
        </authorList>
    </citation>
    <scope>NUCLEOTIDE SEQUENCE [LARGE SCALE GENOMIC DNA]</scope>
    <source>
        <strain evidence="1 2">PIC167</strain>
    </source>
</reference>
<evidence type="ECO:0000313" key="2">
    <source>
        <dbReference type="Proteomes" id="UP000308114"/>
    </source>
</evidence>
<dbReference type="EMBL" id="PNXQ01000005">
    <property type="protein sequence ID" value="TKH46056.1"/>
    <property type="molecule type" value="Genomic_DNA"/>
</dbReference>
<sequence length="86" mass="9596">MGQINFRLSETLEEIGATRNKIAVESKTRPATILDLASGDTKTIKLDTLVNILNAINEFAHSHGVEKTFGIEDIIQYVPKNIENER</sequence>
<dbReference type="Gene3D" id="1.10.260.40">
    <property type="entry name" value="lambda repressor-like DNA-binding domains"/>
    <property type="match status" value="1"/>
</dbReference>
<organism evidence="1 2">
    <name type="scientific">Paenibacillus terrae</name>
    <dbReference type="NCBI Taxonomy" id="159743"/>
    <lineage>
        <taxon>Bacteria</taxon>
        <taxon>Bacillati</taxon>
        <taxon>Bacillota</taxon>
        <taxon>Bacilli</taxon>
        <taxon>Bacillales</taxon>
        <taxon>Paenibacillaceae</taxon>
        <taxon>Paenibacillus</taxon>
    </lineage>
</organism>
<dbReference type="GO" id="GO:0003677">
    <property type="term" value="F:DNA binding"/>
    <property type="evidence" value="ECO:0007669"/>
    <property type="project" value="InterPro"/>
</dbReference>
<name>A0A4U2Q573_9BACL</name>